<reference evidence="3" key="1">
    <citation type="journal article" date="2019" name="Int. J. Syst. Evol. Microbiol.">
        <title>The Global Catalogue of Microorganisms (GCM) 10K type strain sequencing project: providing services to taxonomists for standard genome sequencing and annotation.</title>
        <authorList>
            <consortium name="The Broad Institute Genomics Platform"/>
            <consortium name="The Broad Institute Genome Sequencing Center for Infectious Disease"/>
            <person name="Wu L."/>
            <person name="Ma J."/>
        </authorList>
    </citation>
    <scope>NUCLEOTIDE SEQUENCE [LARGE SCALE GENOMIC DNA]</scope>
    <source>
        <strain evidence="3">TBRC 7912</strain>
    </source>
</reference>
<dbReference type="SUPFAM" id="SSF46785">
    <property type="entry name" value="Winged helix' DNA-binding domain"/>
    <property type="match status" value="1"/>
</dbReference>
<protein>
    <submittedName>
        <fullName evidence="2">MarR family winged helix-turn-helix transcriptional regulator</fullName>
    </submittedName>
</protein>
<evidence type="ECO:0000259" key="1">
    <source>
        <dbReference type="PROSITE" id="PS50995"/>
    </source>
</evidence>
<evidence type="ECO:0000313" key="3">
    <source>
        <dbReference type="Proteomes" id="UP001595698"/>
    </source>
</evidence>
<dbReference type="InterPro" id="IPR036388">
    <property type="entry name" value="WH-like_DNA-bd_sf"/>
</dbReference>
<feature type="domain" description="HTH marR-type" evidence="1">
    <location>
        <begin position="1"/>
        <end position="140"/>
    </location>
</feature>
<sequence length="151" mass="17012">MTSGDDMTPEEEALLDGIGPIFARLRRRVPASRRDASRNLVLNIVADSRDEMTVGGVAEELGVDQSVASRMVSDCISSGYLLRAASQEDGRRTVLKLTQQGADLRECFAKGQREAFEQITEGWPRRERLQFARLLLRYVEDAALLRERERT</sequence>
<dbReference type="PANTHER" id="PTHR33164">
    <property type="entry name" value="TRANSCRIPTIONAL REGULATOR, MARR FAMILY"/>
    <property type="match status" value="1"/>
</dbReference>
<dbReference type="EMBL" id="JBHSBC010000036">
    <property type="protein sequence ID" value="MFC3984627.1"/>
    <property type="molecule type" value="Genomic_DNA"/>
</dbReference>
<dbReference type="PANTHER" id="PTHR33164:SF57">
    <property type="entry name" value="MARR-FAMILY TRANSCRIPTIONAL REGULATOR"/>
    <property type="match status" value="1"/>
</dbReference>
<accession>A0ABV8F7I3</accession>
<gene>
    <name evidence="2" type="ORF">ACFOYY_31130</name>
</gene>
<dbReference type="InterPro" id="IPR000835">
    <property type="entry name" value="HTH_MarR-typ"/>
</dbReference>
<organism evidence="2 3">
    <name type="scientific">Streptosporangium jomthongense</name>
    <dbReference type="NCBI Taxonomy" id="1193683"/>
    <lineage>
        <taxon>Bacteria</taxon>
        <taxon>Bacillati</taxon>
        <taxon>Actinomycetota</taxon>
        <taxon>Actinomycetes</taxon>
        <taxon>Streptosporangiales</taxon>
        <taxon>Streptosporangiaceae</taxon>
        <taxon>Streptosporangium</taxon>
    </lineage>
</organism>
<name>A0ABV8F7I3_9ACTN</name>
<dbReference type="Proteomes" id="UP001595698">
    <property type="component" value="Unassembled WGS sequence"/>
</dbReference>
<dbReference type="Pfam" id="PF12802">
    <property type="entry name" value="MarR_2"/>
    <property type="match status" value="1"/>
</dbReference>
<dbReference type="InterPro" id="IPR036390">
    <property type="entry name" value="WH_DNA-bd_sf"/>
</dbReference>
<dbReference type="InterPro" id="IPR039422">
    <property type="entry name" value="MarR/SlyA-like"/>
</dbReference>
<comment type="caution">
    <text evidence="2">The sequence shown here is derived from an EMBL/GenBank/DDBJ whole genome shotgun (WGS) entry which is preliminary data.</text>
</comment>
<dbReference type="RefSeq" id="WP_352011826.1">
    <property type="nucleotide sequence ID" value="NZ_JBHSBC010000036.1"/>
</dbReference>
<keyword evidence="3" id="KW-1185">Reference proteome</keyword>
<proteinExistence type="predicted"/>
<dbReference type="PROSITE" id="PS50995">
    <property type="entry name" value="HTH_MARR_2"/>
    <property type="match status" value="1"/>
</dbReference>
<dbReference type="Gene3D" id="1.10.10.10">
    <property type="entry name" value="Winged helix-like DNA-binding domain superfamily/Winged helix DNA-binding domain"/>
    <property type="match status" value="1"/>
</dbReference>
<dbReference type="SMART" id="SM00347">
    <property type="entry name" value="HTH_MARR"/>
    <property type="match status" value="1"/>
</dbReference>
<evidence type="ECO:0000313" key="2">
    <source>
        <dbReference type="EMBL" id="MFC3984627.1"/>
    </source>
</evidence>